<dbReference type="AlphaFoldDB" id="A0A6J4JDY0"/>
<sequence length="73" mass="8478">ERSAGHRHPRPHLQRDQRRVPRPPRGRDDPEVPGRRRHRGRAANLLRAGPAGLPASRRRRQEASRQPHRARAL</sequence>
<feature type="non-terminal residue" evidence="2">
    <location>
        <position position="1"/>
    </location>
</feature>
<gene>
    <name evidence="2" type="ORF">AVDCRST_MAG76-3700</name>
</gene>
<feature type="compositionally biased region" description="Basic and acidic residues" evidence="1">
    <location>
        <begin position="13"/>
        <end position="34"/>
    </location>
</feature>
<dbReference type="EMBL" id="CADCSZ010000219">
    <property type="protein sequence ID" value="CAA9276372.1"/>
    <property type="molecule type" value="Genomic_DNA"/>
</dbReference>
<reference evidence="2" key="1">
    <citation type="submission" date="2020-02" db="EMBL/GenBank/DDBJ databases">
        <authorList>
            <person name="Meier V. D."/>
        </authorList>
    </citation>
    <scope>NUCLEOTIDE SEQUENCE</scope>
    <source>
        <strain evidence="2">AVDCRST_MAG76</strain>
    </source>
</reference>
<feature type="compositionally biased region" description="Basic residues" evidence="1">
    <location>
        <begin position="56"/>
        <end position="73"/>
    </location>
</feature>
<protein>
    <submittedName>
        <fullName evidence="2">Uncharacterized protein</fullName>
    </submittedName>
</protein>
<feature type="non-terminal residue" evidence="2">
    <location>
        <position position="73"/>
    </location>
</feature>
<feature type="compositionally biased region" description="Basic residues" evidence="1">
    <location>
        <begin position="1"/>
        <end position="12"/>
    </location>
</feature>
<feature type="region of interest" description="Disordered" evidence="1">
    <location>
        <begin position="1"/>
        <end position="73"/>
    </location>
</feature>
<evidence type="ECO:0000313" key="2">
    <source>
        <dbReference type="EMBL" id="CAA9276372.1"/>
    </source>
</evidence>
<name>A0A6J4JDY0_9ACTN</name>
<organism evidence="2">
    <name type="scientific">uncultured Acidimicrobiales bacterium</name>
    <dbReference type="NCBI Taxonomy" id="310071"/>
    <lineage>
        <taxon>Bacteria</taxon>
        <taxon>Bacillati</taxon>
        <taxon>Actinomycetota</taxon>
        <taxon>Acidimicrobiia</taxon>
        <taxon>Acidimicrobiales</taxon>
        <taxon>environmental samples</taxon>
    </lineage>
</organism>
<accession>A0A6J4JDY0</accession>
<proteinExistence type="predicted"/>
<evidence type="ECO:0000256" key="1">
    <source>
        <dbReference type="SAM" id="MobiDB-lite"/>
    </source>
</evidence>